<dbReference type="EC" id="3.1.22.-" evidence="14"/>
<evidence type="ECO:0000256" key="11">
    <source>
        <dbReference type="ARBA" id="ARBA00023204"/>
    </source>
</evidence>
<dbReference type="InterPro" id="IPR010996">
    <property type="entry name" value="HHH_MUS81"/>
</dbReference>
<dbReference type="GO" id="GO:0000712">
    <property type="term" value="P:resolution of meiotic recombination intermediates"/>
    <property type="evidence" value="ECO:0007669"/>
    <property type="project" value="UniProtKB-ARBA"/>
</dbReference>
<dbReference type="Pfam" id="PF14716">
    <property type="entry name" value="HHH_8"/>
    <property type="match status" value="1"/>
</dbReference>
<dbReference type="CDD" id="cd21036">
    <property type="entry name" value="WH_MUS81"/>
    <property type="match status" value="1"/>
</dbReference>
<dbReference type="PANTHER" id="PTHR13451:SF0">
    <property type="entry name" value="CROSSOVER JUNCTION ENDONUCLEASE MUS81"/>
    <property type="match status" value="1"/>
</dbReference>
<evidence type="ECO:0000256" key="3">
    <source>
        <dbReference type="ARBA" id="ARBA00010015"/>
    </source>
</evidence>
<dbReference type="InterPro" id="IPR011335">
    <property type="entry name" value="Restrct_endonuc-II-like"/>
</dbReference>
<comment type="subcellular location">
    <subcellularLocation>
        <location evidence="2 14">Nucleus</location>
    </subcellularLocation>
</comment>
<evidence type="ECO:0000256" key="14">
    <source>
        <dbReference type="RuleBase" id="RU369042"/>
    </source>
</evidence>
<evidence type="ECO:0000256" key="2">
    <source>
        <dbReference type="ARBA" id="ARBA00004123"/>
    </source>
</evidence>
<dbReference type="GO" id="GO:0008821">
    <property type="term" value="F:crossover junction DNA endonuclease activity"/>
    <property type="evidence" value="ECO:0007669"/>
    <property type="project" value="UniProtKB-UniRule"/>
</dbReference>
<evidence type="ECO:0000313" key="18">
    <source>
        <dbReference type="Proteomes" id="UP001150538"/>
    </source>
</evidence>
<dbReference type="Gene3D" id="1.10.10.10">
    <property type="entry name" value="Winged helix-like DNA-binding domain superfamily/Winged helix DNA-binding domain"/>
    <property type="match status" value="1"/>
</dbReference>
<dbReference type="CDD" id="cd20074">
    <property type="entry name" value="XPF_nuclease_Mus81"/>
    <property type="match status" value="1"/>
</dbReference>
<sequence length="632" mass="72142">MPNLKMPRASDSEPEDCANPLFLSWLKEWLVDARRRNLKTQYTLKKAYESLKIYPLPIENPLETTQLNGIGQGIAEKLEKKLQSWRKANNIQSPNYKNTRDQNKELHTTSQKSFEDNMSDSQNQGVIPTSQQSKSNRQARPYIPRYRSGAFAILIALLKFYITDGPDTFIHKAEIIENAQPYCDNSFEVSSNGTKYTAWNSMKTLDSKNLVYRQGVAAKYVLSEIGYDIACQMALVLRKSNELQPEDAEVFSRLENIQQSRNPKPKPQSDEDEISRLYTDDEAEDQPNSAANTNPEFNATCNTSTHHSPSQDAHNIDKRDPKDLAQATISSNIVYKKGEFDIILIMDNREIRTKSDRTYMAREFEKRGIKFDTRPLTVGDYLWVAQPKPGTRSLTSNKELVIDYVIERKRMDDLCSSISDGRLKEQHFRLKNRGFDNVVYVIEGENNDAVQKIGEKAVQTAMSRIQVIDGSYLKRTASFDDTISYLERLTKRLTDKFERLDLYVIPDHLVDPFSISDLKGALAMEYPGHNFCMTYDGYIKATSKSGSIRLQDIFAKMLLTIRGVSAEKAYTIVQEYGTPHRFIKEICNTSSESEQLNKIRLAGNSSSAGPKYKKIGPALAQKIRQVWFSDSY</sequence>
<dbReference type="FunFam" id="1.10.150.110:FF:000001">
    <property type="entry name" value="Putative Crossover junction endonuclease MUS81"/>
    <property type="match status" value="1"/>
</dbReference>
<keyword evidence="11 14" id="KW-0234">DNA repair</keyword>
<dbReference type="Pfam" id="PF02732">
    <property type="entry name" value="ERCC4"/>
    <property type="match status" value="1"/>
</dbReference>
<gene>
    <name evidence="17" type="primary">MUS81</name>
    <name evidence="17" type="ORF">H4219_002409</name>
</gene>
<keyword evidence="18" id="KW-1185">Reference proteome</keyword>
<dbReference type="GO" id="GO:0048257">
    <property type="term" value="F:3'-flap endonuclease activity"/>
    <property type="evidence" value="ECO:0007669"/>
    <property type="project" value="TreeGrafter"/>
</dbReference>
<protein>
    <recommendedName>
        <fullName evidence="14">Crossover junction endonuclease MUS81</fullName>
        <ecNumber evidence="14">3.1.22.-</ecNumber>
    </recommendedName>
</protein>
<dbReference type="GO" id="GO:0031573">
    <property type="term" value="P:mitotic intra-S DNA damage checkpoint signaling"/>
    <property type="evidence" value="ECO:0007669"/>
    <property type="project" value="TreeGrafter"/>
</dbReference>
<feature type="domain" description="ERCC4" evidence="16">
    <location>
        <begin position="343"/>
        <end position="446"/>
    </location>
</feature>
<keyword evidence="8 14" id="KW-0378">Hydrolase</keyword>
<keyword evidence="9 14" id="KW-0460">Magnesium</keyword>
<proteinExistence type="inferred from homology"/>
<evidence type="ECO:0000256" key="8">
    <source>
        <dbReference type="ARBA" id="ARBA00022801"/>
    </source>
</evidence>
<evidence type="ECO:0000256" key="9">
    <source>
        <dbReference type="ARBA" id="ARBA00022842"/>
    </source>
</evidence>
<evidence type="ECO:0000256" key="15">
    <source>
        <dbReference type="SAM" id="MobiDB-lite"/>
    </source>
</evidence>
<evidence type="ECO:0000256" key="5">
    <source>
        <dbReference type="ARBA" id="ARBA00022723"/>
    </source>
</evidence>
<evidence type="ECO:0000256" key="4">
    <source>
        <dbReference type="ARBA" id="ARBA00022722"/>
    </source>
</evidence>
<keyword evidence="7 14" id="KW-0227">DNA damage</keyword>
<dbReference type="OrthoDB" id="5963188at2759"/>
<feature type="compositionally biased region" description="Polar residues" evidence="15">
    <location>
        <begin position="286"/>
        <end position="313"/>
    </location>
</feature>
<comment type="caution">
    <text evidence="17">The sequence shown here is derived from an EMBL/GenBank/DDBJ whole genome shotgun (WGS) entry which is preliminary data.</text>
</comment>
<dbReference type="FunFam" id="3.40.50.10130:FF:000003">
    <property type="entry name" value="Crossover junction endonuclease MUS81"/>
    <property type="match status" value="1"/>
</dbReference>
<dbReference type="GO" id="GO:0003677">
    <property type="term" value="F:DNA binding"/>
    <property type="evidence" value="ECO:0007669"/>
    <property type="project" value="UniProtKB-UniRule"/>
</dbReference>
<feature type="region of interest" description="Disordered" evidence="15">
    <location>
        <begin position="281"/>
        <end position="320"/>
    </location>
</feature>
<dbReference type="InterPro" id="IPR033309">
    <property type="entry name" value="Mus81"/>
</dbReference>
<dbReference type="GO" id="GO:0000727">
    <property type="term" value="P:double-strand break repair via break-induced replication"/>
    <property type="evidence" value="ECO:0007669"/>
    <property type="project" value="UniProtKB-UniRule"/>
</dbReference>
<dbReference type="GO" id="GO:0006308">
    <property type="term" value="P:DNA catabolic process"/>
    <property type="evidence" value="ECO:0007669"/>
    <property type="project" value="UniProtKB-UniRule"/>
</dbReference>
<feature type="compositionally biased region" description="Basic and acidic residues" evidence="15">
    <location>
        <begin position="98"/>
        <end position="107"/>
    </location>
</feature>
<evidence type="ECO:0000259" key="16">
    <source>
        <dbReference type="SMART" id="SM00891"/>
    </source>
</evidence>
<dbReference type="Gene3D" id="3.40.50.10130">
    <property type="match status" value="1"/>
</dbReference>
<keyword evidence="5 14" id="KW-0479">Metal-binding</keyword>
<dbReference type="AlphaFoldDB" id="A0A9W8A1B4"/>
<comment type="subunit">
    <text evidence="14">Interacts with EME1.</text>
</comment>
<reference evidence="17" key="1">
    <citation type="submission" date="2022-07" db="EMBL/GenBank/DDBJ databases">
        <title>Phylogenomic reconstructions and comparative analyses of Kickxellomycotina fungi.</title>
        <authorList>
            <person name="Reynolds N.K."/>
            <person name="Stajich J.E."/>
            <person name="Barry K."/>
            <person name="Grigoriev I.V."/>
            <person name="Crous P."/>
            <person name="Smith M.E."/>
        </authorList>
    </citation>
    <scope>NUCLEOTIDE SEQUENCE</scope>
    <source>
        <strain evidence="17">NBRC 100468</strain>
    </source>
</reference>
<dbReference type="PANTHER" id="PTHR13451">
    <property type="entry name" value="CLASS II CROSSOVER JUNCTION ENDONUCLEASE MUS81"/>
    <property type="match status" value="1"/>
</dbReference>
<accession>A0A9W8A1B4</accession>
<evidence type="ECO:0000256" key="1">
    <source>
        <dbReference type="ARBA" id="ARBA00001946"/>
    </source>
</evidence>
<dbReference type="FunFam" id="1.10.10.10:FF:000307">
    <property type="entry name" value="Crossover junction endonuclease MUS81"/>
    <property type="match status" value="1"/>
</dbReference>
<name>A0A9W8A1B4_9FUNG</name>
<evidence type="ECO:0000256" key="6">
    <source>
        <dbReference type="ARBA" id="ARBA00022759"/>
    </source>
</evidence>
<keyword evidence="4 14" id="KW-0540">Nuclease</keyword>
<dbReference type="SMART" id="SM00891">
    <property type="entry name" value="ERCC4"/>
    <property type="match status" value="1"/>
</dbReference>
<comment type="similarity">
    <text evidence="3 14">Belongs to the XPF family.</text>
</comment>
<dbReference type="InterPro" id="IPR027421">
    <property type="entry name" value="DNA_pol_lamdba_lyase_dom_sf"/>
</dbReference>
<dbReference type="SUPFAM" id="SSF47802">
    <property type="entry name" value="DNA polymerase beta, N-terminal domain-like"/>
    <property type="match status" value="1"/>
</dbReference>
<keyword evidence="10 14" id="KW-0233">DNA recombination</keyword>
<dbReference type="InterPro" id="IPR047417">
    <property type="entry name" value="WHD_MUS81"/>
</dbReference>
<dbReference type="SUPFAM" id="SSF52980">
    <property type="entry name" value="Restriction endonuclease-like"/>
    <property type="match status" value="1"/>
</dbReference>
<dbReference type="GO" id="GO:0046872">
    <property type="term" value="F:metal ion binding"/>
    <property type="evidence" value="ECO:0007669"/>
    <property type="project" value="UniProtKB-UniRule"/>
</dbReference>
<keyword evidence="6 14" id="KW-0255">Endonuclease</keyword>
<comment type="cofactor">
    <cofactor evidence="1 14">
        <name>Mg(2+)</name>
        <dbReference type="ChEBI" id="CHEBI:18420"/>
    </cofactor>
</comment>
<evidence type="ECO:0000256" key="7">
    <source>
        <dbReference type="ARBA" id="ARBA00022763"/>
    </source>
</evidence>
<evidence type="ECO:0000256" key="13">
    <source>
        <dbReference type="ARBA" id="ARBA00023254"/>
    </source>
</evidence>
<evidence type="ECO:0000256" key="12">
    <source>
        <dbReference type="ARBA" id="ARBA00023242"/>
    </source>
</evidence>
<dbReference type="Proteomes" id="UP001150538">
    <property type="component" value="Unassembled WGS sequence"/>
</dbReference>
<dbReference type="InterPro" id="IPR042530">
    <property type="entry name" value="EME1/EME2_C"/>
</dbReference>
<dbReference type="EMBL" id="JANBPU010000038">
    <property type="protein sequence ID" value="KAJ1918790.1"/>
    <property type="molecule type" value="Genomic_DNA"/>
</dbReference>
<dbReference type="Gene3D" id="1.10.150.670">
    <property type="entry name" value="Crossover junction endonuclease EME1, DNA-binding domain"/>
    <property type="match status" value="1"/>
</dbReference>
<dbReference type="InterPro" id="IPR047416">
    <property type="entry name" value="XPF_nuclease_Mus81"/>
</dbReference>
<dbReference type="GO" id="GO:0048476">
    <property type="term" value="C:Holliday junction resolvase complex"/>
    <property type="evidence" value="ECO:0007669"/>
    <property type="project" value="UniProtKB-UniRule"/>
</dbReference>
<feature type="compositionally biased region" description="Polar residues" evidence="15">
    <location>
        <begin position="119"/>
        <end position="138"/>
    </location>
</feature>
<dbReference type="InterPro" id="IPR006166">
    <property type="entry name" value="ERCC4_domain"/>
</dbReference>
<dbReference type="GO" id="GO:0031297">
    <property type="term" value="P:replication fork processing"/>
    <property type="evidence" value="ECO:0007669"/>
    <property type="project" value="UniProtKB-ARBA"/>
</dbReference>
<evidence type="ECO:0000256" key="10">
    <source>
        <dbReference type="ARBA" id="ARBA00023172"/>
    </source>
</evidence>
<comment type="function">
    <text evidence="14">Interacts with EME1 to form a DNA structure-specific endonuclease with substrate preference for branched DNA structures with a 5'-end at the branch nick. Typical substrates include 3'-flap structures, D-loops, replication forks and nicked Holliday junctions. May be required in mitosis for the processing of stalled or collapsed replication fork intermediates. May be required in meiosis for the repair of meiosis-specific double strand breaks subsequent to single-end invasion (SEI).</text>
</comment>
<dbReference type="Gene3D" id="1.10.150.110">
    <property type="entry name" value="DNA polymerase beta, N-terminal domain-like"/>
    <property type="match status" value="1"/>
</dbReference>
<keyword evidence="12 14" id="KW-0539">Nucleus</keyword>
<dbReference type="Pfam" id="PF21136">
    <property type="entry name" value="WHD_MUS81"/>
    <property type="match status" value="1"/>
</dbReference>
<keyword evidence="13" id="KW-0469">Meiosis</keyword>
<organism evidence="17 18">
    <name type="scientific">Mycoemilia scoparia</name>
    <dbReference type="NCBI Taxonomy" id="417184"/>
    <lineage>
        <taxon>Eukaryota</taxon>
        <taxon>Fungi</taxon>
        <taxon>Fungi incertae sedis</taxon>
        <taxon>Zoopagomycota</taxon>
        <taxon>Kickxellomycotina</taxon>
        <taxon>Kickxellomycetes</taxon>
        <taxon>Kickxellales</taxon>
        <taxon>Kickxellaceae</taxon>
        <taxon>Mycoemilia</taxon>
    </lineage>
</organism>
<feature type="region of interest" description="Disordered" evidence="15">
    <location>
        <begin position="89"/>
        <end position="139"/>
    </location>
</feature>
<evidence type="ECO:0000313" key="17">
    <source>
        <dbReference type="EMBL" id="KAJ1918790.1"/>
    </source>
</evidence>
<dbReference type="GO" id="GO:0005634">
    <property type="term" value="C:nucleus"/>
    <property type="evidence" value="ECO:0007669"/>
    <property type="project" value="UniProtKB-SubCell"/>
</dbReference>
<dbReference type="InterPro" id="IPR036388">
    <property type="entry name" value="WH-like_DNA-bd_sf"/>
</dbReference>